<evidence type="ECO:0000313" key="2">
    <source>
        <dbReference type="Proteomes" id="UP000228996"/>
    </source>
</evidence>
<organism evidence="1 2">
    <name type="scientific">Candidatus Shapirobacteria bacterium CG08_land_8_20_14_0_20_39_18</name>
    <dbReference type="NCBI Taxonomy" id="1974883"/>
    <lineage>
        <taxon>Bacteria</taxon>
        <taxon>Candidatus Shapironibacteriota</taxon>
    </lineage>
</organism>
<protein>
    <submittedName>
        <fullName evidence="1">Uncharacterized protein</fullName>
    </submittedName>
</protein>
<dbReference type="Pfam" id="PF04294">
    <property type="entry name" value="VanW"/>
    <property type="match status" value="1"/>
</dbReference>
<dbReference type="Proteomes" id="UP000228996">
    <property type="component" value="Unassembled WGS sequence"/>
</dbReference>
<dbReference type="EMBL" id="PEYO01000023">
    <property type="protein sequence ID" value="PIU03083.1"/>
    <property type="molecule type" value="Genomic_DNA"/>
</dbReference>
<gene>
    <name evidence="1" type="ORF">COT44_04980</name>
</gene>
<proteinExistence type="predicted"/>
<sequence>MLDSILGLTILTSVIISPVSLPADFVMPETVIRQEIAQKTLDLNIRPEGFGENILIALRYLENQGKIGEIREPFEVAFALYPGQVFAFHPNVLPEFADPAVTMNSYFLTTEGYKSVFGLGGNGVCHLASLINWAALEAGLQVTALANHDFFPIPGIDKKWGVSIMSTDPRQNLYIKNNLEEPVIFWFTADTSRVELKILK</sequence>
<dbReference type="AlphaFoldDB" id="A0A2M6XBP7"/>
<dbReference type="InterPro" id="IPR007391">
    <property type="entry name" value="Vancomycin_resist_VanW"/>
</dbReference>
<reference evidence="2" key="1">
    <citation type="submission" date="2017-09" db="EMBL/GenBank/DDBJ databases">
        <title>Depth-based differentiation of microbial function through sediment-hosted aquifers and enrichment of novel symbionts in the deep terrestrial subsurface.</title>
        <authorList>
            <person name="Probst A.J."/>
            <person name="Ladd B."/>
            <person name="Jarett J.K."/>
            <person name="Geller-Mcgrath D.E."/>
            <person name="Sieber C.M.K."/>
            <person name="Emerson J.B."/>
            <person name="Anantharaman K."/>
            <person name="Thomas B.C."/>
            <person name="Malmstrom R."/>
            <person name="Stieglmeier M."/>
            <person name="Klingl A."/>
            <person name="Woyke T."/>
            <person name="Ryan C.M."/>
            <person name="Banfield J.F."/>
        </authorList>
    </citation>
    <scope>NUCLEOTIDE SEQUENCE [LARGE SCALE GENOMIC DNA]</scope>
</reference>
<accession>A0A2M6XBP7</accession>
<name>A0A2M6XBP7_9BACT</name>
<comment type="caution">
    <text evidence="1">The sequence shown here is derived from an EMBL/GenBank/DDBJ whole genome shotgun (WGS) entry which is preliminary data.</text>
</comment>
<evidence type="ECO:0000313" key="1">
    <source>
        <dbReference type="EMBL" id="PIU03083.1"/>
    </source>
</evidence>